<protein>
    <submittedName>
        <fullName evidence="2">Myosin-cross-reactive antigen, putative</fullName>
    </submittedName>
</protein>
<dbReference type="GO" id="GO:0050151">
    <property type="term" value="F:oleate hydratase activity"/>
    <property type="evidence" value="ECO:0007669"/>
    <property type="project" value="InterPro"/>
</dbReference>
<gene>
    <name evidence="2" type="ORF">TPC1_15304</name>
</gene>
<dbReference type="EMBL" id="GDID01003932">
    <property type="protein sequence ID" value="JAP92674.1"/>
    <property type="molecule type" value="Transcribed_RNA"/>
</dbReference>
<dbReference type="Pfam" id="PF06100">
    <property type="entry name" value="MCRA"/>
    <property type="match status" value="1"/>
</dbReference>
<reference evidence="2" key="1">
    <citation type="submission" date="2015-07" db="EMBL/GenBank/DDBJ databases">
        <title>Adaptation to a free-living lifestyle via gene acquisitions in the diplomonad Trepomonas sp. PC1.</title>
        <authorList>
            <person name="Xu F."/>
            <person name="Jerlstrom-Hultqvist J."/>
            <person name="Kolisko M."/>
            <person name="Simpson A.G.B."/>
            <person name="Roger A.J."/>
            <person name="Svard S.G."/>
            <person name="Andersson J.O."/>
        </authorList>
    </citation>
    <scope>NUCLEOTIDE SEQUENCE</scope>
    <source>
        <strain evidence="2">PC1</strain>
    </source>
</reference>
<dbReference type="GO" id="GO:0006631">
    <property type="term" value="P:fatty acid metabolic process"/>
    <property type="evidence" value="ECO:0007669"/>
    <property type="project" value="InterPro"/>
</dbReference>
<feature type="non-terminal residue" evidence="2">
    <location>
        <position position="1"/>
    </location>
</feature>
<dbReference type="PANTHER" id="PTHR37417">
    <property type="entry name" value="67 KDA MYOSIN-CROSS-REACTIVE ANTIGEN FAMILY PROTEIN (AFU_ORTHOLOGUE AFUA_5G09970)"/>
    <property type="match status" value="1"/>
</dbReference>
<organism evidence="2">
    <name type="scientific">Trepomonas sp. PC1</name>
    <dbReference type="NCBI Taxonomy" id="1076344"/>
    <lineage>
        <taxon>Eukaryota</taxon>
        <taxon>Metamonada</taxon>
        <taxon>Diplomonadida</taxon>
        <taxon>Hexamitidae</taxon>
        <taxon>Hexamitinae</taxon>
        <taxon>Trepomonas</taxon>
    </lineage>
</organism>
<evidence type="ECO:0000256" key="1">
    <source>
        <dbReference type="SAM" id="Phobius"/>
    </source>
</evidence>
<dbReference type="Gene3D" id="3.50.50.60">
    <property type="entry name" value="FAD/NAD(P)-binding domain"/>
    <property type="match status" value="1"/>
</dbReference>
<name>A0A146K9Q1_9EUKA</name>
<proteinExistence type="predicted"/>
<dbReference type="GO" id="GO:0071949">
    <property type="term" value="F:FAD binding"/>
    <property type="evidence" value="ECO:0007669"/>
    <property type="project" value="InterPro"/>
</dbReference>
<dbReference type="PANTHER" id="PTHR37417:SF2">
    <property type="entry name" value="67 KDA MYOSIN-CROSS-REACTIVE ANTIGEN FAMILY PROTEIN (AFU_ORTHOLOGUE AFUA_5G09970)"/>
    <property type="match status" value="1"/>
</dbReference>
<dbReference type="AlphaFoldDB" id="A0A146K9Q1"/>
<dbReference type="InterPro" id="IPR036188">
    <property type="entry name" value="FAD/NAD-bd_sf"/>
</dbReference>
<keyword evidence="1" id="KW-0812">Transmembrane</keyword>
<sequence>CTGEEIFYELCQHCRISQEYVHDVNCLPCILPQIISMFQPRLKEDRPVPVPQGCTNFGFISQFVEVPHDTVFTVEYSVRAAQTAVYKLLNIKKKIPKVSRYDLTLSVNFKAVLKAFKGAGPVEARRNKKHTLCKVALVGLIGAGIAFAVKKFK</sequence>
<dbReference type="InterPro" id="IPR010354">
    <property type="entry name" value="Oleate_hydratase"/>
</dbReference>
<keyword evidence="1" id="KW-1133">Transmembrane helix</keyword>
<keyword evidence="1" id="KW-0472">Membrane</keyword>
<evidence type="ECO:0000313" key="2">
    <source>
        <dbReference type="EMBL" id="JAP92674.1"/>
    </source>
</evidence>
<feature type="transmembrane region" description="Helical" evidence="1">
    <location>
        <begin position="131"/>
        <end position="149"/>
    </location>
</feature>
<accession>A0A146K9Q1</accession>